<keyword evidence="15" id="KW-1185">Reference proteome</keyword>
<evidence type="ECO:0000256" key="8">
    <source>
        <dbReference type="ARBA" id="ARBA00022989"/>
    </source>
</evidence>
<feature type="transmembrane region" description="Helical" evidence="13">
    <location>
        <begin position="37"/>
        <end position="59"/>
    </location>
</feature>
<keyword evidence="5 13" id="KW-0812">Transmembrane</keyword>
<sequence length="184" mass="20838">MGKSRLEAFTDGVVAIIITILVLDLHLSDTNHTLAELAAKVPTFIAYTTSFIGIAAIWINHHHIFTQVKTVTEPILWTNINFLFWLSLSPAATAWFGSDIMSPLAAFVYQFDIILFNLAFLWLRRTVLHENHEIDSPRISREVASIAVNVVALIALWVFPPIVFIALLANVSIWVIPWRHILQR</sequence>
<evidence type="ECO:0000256" key="3">
    <source>
        <dbReference type="ARBA" id="ARBA00022448"/>
    </source>
</evidence>
<evidence type="ECO:0000256" key="10">
    <source>
        <dbReference type="ARBA" id="ARBA00023136"/>
    </source>
</evidence>
<feature type="transmembrane region" description="Helical" evidence="13">
    <location>
        <begin position="79"/>
        <end position="97"/>
    </location>
</feature>
<evidence type="ECO:0000256" key="9">
    <source>
        <dbReference type="ARBA" id="ARBA00023065"/>
    </source>
</evidence>
<evidence type="ECO:0000256" key="11">
    <source>
        <dbReference type="ARBA" id="ARBA00023303"/>
    </source>
</evidence>
<evidence type="ECO:0000256" key="4">
    <source>
        <dbReference type="ARBA" id="ARBA00022538"/>
    </source>
</evidence>
<evidence type="ECO:0000256" key="5">
    <source>
        <dbReference type="ARBA" id="ARBA00022692"/>
    </source>
</evidence>
<comment type="catalytic activity">
    <reaction evidence="12">
        <text>K(+)(in) = K(+)(out)</text>
        <dbReference type="Rhea" id="RHEA:29463"/>
        <dbReference type="ChEBI" id="CHEBI:29103"/>
    </reaction>
</comment>
<evidence type="ECO:0000256" key="2">
    <source>
        <dbReference type="ARBA" id="ARBA00006920"/>
    </source>
</evidence>
<name>A0A1B2IXF1_9LACO</name>
<organism evidence="14 15">
    <name type="scientific">Secundilactobacillus paracollinoides</name>
    <dbReference type="NCBI Taxonomy" id="240427"/>
    <lineage>
        <taxon>Bacteria</taxon>
        <taxon>Bacillati</taxon>
        <taxon>Bacillota</taxon>
        <taxon>Bacilli</taxon>
        <taxon>Lactobacillales</taxon>
        <taxon>Lactobacillaceae</taxon>
        <taxon>Secundilactobacillus</taxon>
    </lineage>
</organism>
<comment type="similarity">
    <text evidence="2">Belongs to the TMEM175 family.</text>
</comment>
<evidence type="ECO:0000256" key="7">
    <source>
        <dbReference type="ARBA" id="ARBA00022958"/>
    </source>
</evidence>
<keyword evidence="4" id="KW-0633">Potassium transport</keyword>
<keyword evidence="9" id="KW-0406">Ion transport</keyword>
<dbReference type="Proteomes" id="UP000093267">
    <property type="component" value="Chromosome"/>
</dbReference>
<dbReference type="GO" id="GO:0005267">
    <property type="term" value="F:potassium channel activity"/>
    <property type="evidence" value="ECO:0007669"/>
    <property type="project" value="UniProtKB-KW"/>
</dbReference>
<reference evidence="14 15" key="1">
    <citation type="submission" date="2016-03" db="EMBL/GenBank/DDBJ databases">
        <title>Pediococcus and Lactobacillus from brewery environment - whole genome sequencing and assembly.</title>
        <authorList>
            <person name="Behr J."/>
            <person name="Geissler A.J."/>
            <person name="Vogel R.F."/>
        </authorList>
    </citation>
    <scope>NUCLEOTIDE SEQUENCE [LARGE SCALE GENOMIC DNA]</scope>
    <source>
        <strain evidence="14 15">TMW 1.1995</strain>
    </source>
</reference>
<evidence type="ECO:0000256" key="12">
    <source>
        <dbReference type="ARBA" id="ARBA00034430"/>
    </source>
</evidence>
<evidence type="ECO:0008006" key="16">
    <source>
        <dbReference type="Google" id="ProtNLM"/>
    </source>
</evidence>
<evidence type="ECO:0000256" key="1">
    <source>
        <dbReference type="ARBA" id="ARBA00004141"/>
    </source>
</evidence>
<evidence type="ECO:0000313" key="14">
    <source>
        <dbReference type="EMBL" id="ANZ66712.1"/>
    </source>
</evidence>
<keyword evidence="10 13" id="KW-0472">Membrane</keyword>
<protein>
    <recommendedName>
        <fullName evidence="16">Integral membrane protein</fullName>
    </recommendedName>
</protein>
<dbReference type="RefSeq" id="WP_056987069.1">
    <property type="nucleotide sequence ID" value="NZ_CP014912.1"/>
</dbReference>
<evidence type="ECO:0000256" key="13">
    <source>
        <dbReference type="SAM" id="Phobius"/>
    </source>
</evidence>
<dbReference type="GO" id="GO:0016020">
    <property type="term" value="C:membrane"/>
    <property type="evidence" value="ECO:0007669"/>
    <property type="project" value="UniProtKB-SubCell"/>
</dbReference>
<gene>
    <name evidence="14" type="ORF">AYR63_05905</name>
</gene>
<keyword evidence="3" id="KW-0813">Transport</keyword>
<comment type="subcellular location">
    <subcellularLocation>
        <location evidence="1">Membrane</location>
        <topology evidence="1">Multi-pass membrane protein</topology>
    </subcellularLocation>
</comment>
<keyword evidence="8 13" id="KW-1133">Transmembrane helix</keyword>
<dbReference type="Pfam" id="PF06736">
    <property type="entry name" value="TMEM175"/>
    <property type="match status" value="1"/>
</dbReference>
<evidence type="ECO:0000256" key="6">
    <source>
        <dbReference type="ARBA" id="ARBA00022826"/>
    </source>
</evidence>
<evidence type="ECO:0000313" key="15">
    <source>
        <dbReference type="Proteomes" id="UP000093267"/>
    </source>
</evidence>
<dbReference type="InterPro" id="IPR010617">
    <property type="entry name" value="TMEM175-like"/>
</dbReference>
<keyword evidence="6" id="KW-0631">Potassium channel</keyword>
<dbReference type="GO" id="GO:0015252">
    <property type="term" value="F:proton channel activity"/>
    <property type="evidence" value="ECO:0007669"/>
    <property type="project" value="InterPro"/>
</dbReference>
<dbReference type="EMBL" id="CP014924">
    <property type="protein sequence ID" value="ANZ66712.1"/>
    <property type="molecule type" value="Genomic_DNA"/>
</dbReference>
<accession>A0A1B2IXF1</accession>
<dbReference type="OrthoDB" id="7626281at2"/>
<keyword evidence="7" id="KW-0630">Potassium</keyword>
<feature type="transmembrane region" description="Helical" evidence="13">
    <location>
        <begin position="6"/>
        <end position="25"/>
    </location>
</feature>
<dbReference type="AlphaFoldDB" id="A0A1B2IXF1"/>
<feature type="transmembrane region" description="Helical" evidence="13">
    <location>
        <begin position="143"/>
        <end position="176"/>
    </location>
</feature>
<feature type="transmembrane region" description="Helical" evidence="13">
    <location>
        <begin position="104"/>
        <end position="123"/>
    </location>
</feature>
<keyword evidence="11" id="KW-0407">Ion channel</keyword>
<proteinExistence type="inferred from homology"/>
<dbReference type="KEGG" id="lpd:AYR62_14915"/>